<dbReference type="Proteomes" id="UP000779508">
    <property type="component" value="Unassembled WGS sequence"/>
</dbReference>
<keyword evidence="3" id="KW-1185">Reference proteome</keyword>
<evidence type="ECO:0000313" key="2">
    <source>
        <dbReference type="EMBL" id="MBU5675648.1"/>
    </source>
</evidence>
<reference evidence="2 3" key="1">
    <citation type="submission" date="2021-06" db="EMBL/GenBank/DDBJ databases">
        <authorList>
            <person name="Sun Q."/>
            <person name="Li D."/>
        </authorList>
    </citation>
    <scope>NUCLEOTIDE SEQUENCE [LARGE SCALE GENOMIC DNA]</scope>
    <source>
        <strain evidence="2 3">MSJ-5</strain>
    </source>
</reference>
<dbReference type="RefSeq" id="WP_216415113.1">
    <property type="nucleotide sequence ID" value="NZ_JAHLQK010000001.1"/>
</dbReference>
<evidence type="ECO:0000256" key="1">
    <source>
        <dbReference type="SAM" id="Coils"/>
    </source>
</evidence>
<name>A0ABS6FZY9_9FIRM</name>
<accession>A0ABS6FZY9</accession>
<proteinExistence type="predicted"/>
<gene>
    <name evidence="2" type="ORF">KQI88_04395</name>
</gene>
<feature type="coiled-coil region" evidence="1">
    <location>
        <begin position="175"/>
        <end position="209"/>
    </location>
</feature>
<sequence>MDFYVLAKCVDSEKGDIIIDLSDKVIKIYKALYQLKEDQEYQINEDVLTATNYFQWDVIKSYELAFGRGQNVNKNGFRFLSINERDSVRIDNNGLLYINNLFFGKFVNKKEVDFFQSEGVHKFKLKLESSKKEGIKLLVKGKKIYRIFTRSKLKSLQEDLLYGQNLLELIEEKPIVDVKKQMDRIEADLKQAKDLILRAIDTLTEIKRN</sequence>
<protein>
    <submittedName>
        <fullName evidence="2">Uncharacterized protein</fullName>
    </submittedName>
</protein>
<dbReference type="EMBL" id="JAHLQK010000001">
    <property type="protein sequence ID" value="MBU5675648.1"/>
    <property type="molecule type" value="Genomic_DNA"/>
</dbReference>
<organism evidence="2 3">
    <name type="scientific">Alkaliphilus flagellatus</name>
    <dbReference type="NCBI Taxonomy" id="2841507"/>
    <lineage>
        <taxon>Bacteria</taxon>
        <taxon>Bacillati</taxon>
        <taxon>Bacillota</taxon>
        <taxon>Clostridia</taxon>
        <taxon>Peptostreptococcales</taxon>
        <taxon>Natronincolaceae</taxon>
        <taxon>Alkaliphilus</taxon>
    </lineage>
</organism>
<evidence type="ECO:0000313" key="3">
    <source>
        <dbReference type="Proteomes" id="UP000779508"/>
    </source>
</evidence>
<keyword evidence="1" id="KW-0175">Coiled coil</keyword>
<comment type="caution">
    <text evidence="2">The sequence shown here is derived from an EMBL/GenBank/DDBJ whole genome shotgun (WGS) entry which is preliminary data.</text>
</comment>